<dbReference type="RefSeq" id="WP_175588034.1">
    <property type="nucleotide sequence ID" value="NZ_JABWGN010000002.1"/>
</dbReference>
<gene>
    <name evidence="6" type="ORF">HTZ77_03790</name>
</gene>
<evidence type="ECO:0000256" key="4">
    <source>
        <dbReference type="ARBA" id="ARBA00023136"/>
    </source>
</evidence>
<protein>
    <submittedName>
        <fullName evidence="6">Neutral zinc metallopeptidase</fullName>
    </submittedName>
</protein>
<evidence type="ECO:0000256" key="5">
    <source>
        <dbReference type="SAM" id="SignalP"/>
    </source>
</evidence>
<dbReference type="GO" id="GO:0016020">
    <property type="term" value="C:membrane"/>
    <property type="evidence" value="ECO:0007669"/>
    <property type="project" value="UniProtKB-SubCell"/>
</dbReference>
<keyword evidence="2" id="KW-0812">Transmembrane</keyword>
<keyword evidence="5" id="KW-0732">Signal</keyword>
<evidence type="ECO:0000256" key="2">
    <source>
        <dbReference type="ARBA" id="ARBA00022692"/>
    </source>
</evidence>
<dbReference type="PANTHER" id="PTHR30168">
    <property type="entry name" value="PUTATIVE MEMBRANE PROTEIN YPFJ"/>
    <property type="match status" value="1"/>
</dbReference>
<keyword evidence="3" id="KW-1133">Transmembrane helix</keyword>
<dbReference type="Pfam" id="PF04228">
    <property type="entry name" value="Zn_peptidase"/>
    <property type="match status" value="1"/>
</dbReference>
<dbReference type="InterPro" id="IPR007343">
    <property type="entry name" value="Uncharacterised_pept_Zn_put"/>
</dbReference>
<evidence type="ECO:0000256" key="3">
    <source>
        <dbReference type="ARBA" id="ARBA00022989"/>
    </source>
</evidence>
<feature type="chain" id="PRO_5031552201" evidence="5">
    <location>
        <begin position="28"/>
        <end position="261"/>
    </location>
</feature>
<reference evidence="6 7" key="1">
    <citation type="submission" date="2020-06" db="EMBL/GenBank/DDBJ databases">
        <title>Nonomuraea sp. SMC257, a novel actinomycete isolated from soil.</title>
        <authorList>
            <person name="Chanama M."/>
        </authorList>
    </citation>
    <scope>NUCLEOTIDE SEQUENCE [LARGE SCALE GENOMIC DNA]</scope>
    <source>
        <strain evidence="6 7">SMC257</strain>
    </source>
</reference>
<organism evidence="6 7">
    <name type="scientific">Nonomuraea montanisoli</name>
    <dbReference type="NCBI Taxonomy" id="2741721"/>
    <lineage>
        <taxon>Bacteria</taxon>
        <taxon>Bacillati</taxon>
        <taxon>Actinomycetota</taxon>
        <taxon>Actinomycetes</taxon>
        <taxon>Streptosporangiales</taxon>
        <taxon>Streptosporangiaceae</taxon>
        <taxon>Nonomuraea</taxon>
    </lineage>
</organism>
<dbReference type="EMBL" id="JABWGN010000002">
    <property type="protein sequence ID" value="NUW30548.1"/>
    <property type="molecule type" value="Genomic_DNA"/>
</dbReference>
<dbReference type="Proteomes" id="UP000586042">
    <property type="component" value="Unassembled WGS sequence"/>
</dbReference>
<keyword evidence="7" id="KW-1185">Reference proteome</keyword>
<dbReference type="AlphaFoldDB" id="A0A7Y6I3M4"/>
<evidence type="ECO:0000256" key="1">
    <source>
        <dbReference type="ARBA" id="ARBA00004167"/>
    </source>
</evidence>
<evidence type="ECO:0000313" key="7">
    <source>
        <dbReference type="Proteomes" id="UP000586042"/>
    </source>
</evidence>
<accession>A0A7Y6I3M4</accession>
<feature type="signal peptide" evidence="5">
    <location>
        <begin position="1"/>
        <end position="27"/>
    </location>
</feature>
<sequence>MRLRVTAAAVALAALSMTFPMTGTAVAEAPVKGAELTAHPLYDKGALPTVKCAERPVKARDRASARAYVNGIAACLDATWEQHLTAAGLPFRKVRVKHYSRLPKKYCGMKTDSYDSMAYYCNRTDTIAFQIGKDWLANPYDLWLADMTAGLYGYHVQNVIGIAKAVEKEPYRNKTHWREVMRRESLQTACLATAWLKSVWPLDRRTRRDWDDLLSLVQGDGRGEPRYYGTTGTIKRWMRRGYAAGDPGACNTWTAPASQVS</sequence>
<name>A0A7Y6I3M4_9ACTN</name>
<keyword evidence="4" id="KW-0472">Membrane</keyword>
<evidence type="ECO:0000313" key="6">
    <source>
        <dbReference type="EMBL" id="NUW30548.1"/>
    </source>
</evidence>
<dbReference type="PANTHER" id="PTHR30168:SF0">
    <property type="entry name" value="INNER MEMBRANE PROTEIN"/>
    <property type="match status" value="1"/>
</dbReference>
<comment type="caution">
    <text evidence="6">The sequence shown here is derived from an EMBL/GenBank/DDBJ whole genome shotgun (WGS) entry which is preliminary data.</text>
</comment>
<proteinExistence type="predicted"/>
<comment type="subcellular location">
    <subcellularLocation>
        <location evidence="1">Membrane</location>
        <topology evidence="1">Single-pass membrane protein</topology>
    </subcellularLocation>
</comment>